<dbReference type="AlphaFoldDB" id="A0A644VDZ7"/>
<dbReference type="GO" id="GO:0008967">
    <property type="term" value="F:phosphoglycolate phosphatase activity"/>
    <property type="evidence" value="ECO:0007669"/>
    <property type="project" value="UniProtKB-EC"/>
</dbReference>
<dbReference type="Pfam" id="PF13419">
    <property type="entry name" value="HAD_2"/>
    <property type="match status" value="1"/>
</dbReference>
<accession>A0A644VDZ7</accession>
<dbReference type="InterPro" id="IPR050155">
    <property type="entry name" value="HAD-like_hydrolase_sf"/>
</dbReference>
<gene>
    <name evidence="1" type="primary">gph_16</name>
    <name evidence="1" type="ORF">SDC9_34892</name>
</gene>
<dbReference type="Gene3D" id="3.40.50.1000">
    <property type="entry name" value="HAD superfamily/HAD-like"/>
    <property type="match status" value="1"/>
</dbReference>
<dbReference type="PANTHER" id="PTHR43434:SF1">
    <property type="entry name" value="PHOSPHOGLYCOLATE PHOSPHATASE"/>
    <property type="match status" value="1"/>
</dbReference>
<dbReference type="SFLD" id="SFLDG01129">
    <property type="entry name" value="C1.5:_HAD__Beta-PGM__Phosphata"/>
    <property type="match status" value="1"/>
</dbReference>
<dbReference type="EC" id="3.1.3.18" evidence="1"/>
<reference evidence="1" key="1">
    <citation type="submission" date="2019-08" db="EMBL/GenBank/DDBJ databases">
        <authorList>
            <person name="Kucharzyk K."/>
            <person name="Murdoch R.W."/>
            <person name="Higgins S."/>
            <person name="Loffler F."/>
        </authorList>
    </citation>
    <scope>NUCLEOTIDE SEQUENCE</scope>
</reference>
<evidence type="ECO:0000313" key="1">
    <source>
        <dbReference type="EMBL" id="MPL88863.1"/>
    </source>
</evidence>
<sequence>MIKLIIFDLDGTLLDTIEDLANATNHALKQFNFPLHDTASYRFFVGNGINKLIERALPEEHKNADAISMVKHEFLKYYLFHADDCTKPYPGITELLTKLQQGGYQLGVASNKMHDATVDLVKRFFPDISFTSVLGQRDGIPVKPSPDILNEIVNTAGVLKSETLYIGDSGIDAQTAINANIQFTGVLWGFRPRQELEEAGAERFVEKPEEILFNL</sequence>
<protein>
    <submittedName>
        <fullName evidence="1">Phosphoglycolate phosphatase</fullName>
        <ecNumber evidence="1">3.1.3.18</ecNumber>
    </submittedName>
</protein>
<name>A0A644VDZ7_9ZZZZ</name>
<proteinExistence type="predicted"/>
<dbReference type="NCBIfam" id="TIGR01549">
    <property type="entry name" value="HAD-SF-IA-v1"/>
    <property type="match status" value="1"/>
</dbReference>
<dbReference type="GO" id="GO:0005829">
    <property type="term" value="C:cytosol"/>
    <property type="evidence" value="ECO:0007669"/>
    <property type="project" value="TreeGrafter"/>
</dbReference>
<dbReference type="GO" id="GO:0006281">
    <property type="term" value="P:DNA repair"/>
    <property type="evidence" value="ECO:0007669"/>
    <property type="project" value="TreeGrafter"/>
</dbReference>
<dbReference type="SFLD" id="SFLDS00003">
    <property type="entry name" value="Haloacid_Dehalogenase"/>
    <property type="match status" value="1"/>
</dbReference>
<dbReference type="Gene3D" id="1.10.150.240">
    <property type="entry name" value="Putative phosphatase, domain 2"/>
    <property type="match status" value="1"/>
</dbReference>
<keyword evidence="1" id="KW-0378">Hydrolase</keyword>
<comment type="caution">
    <text evidence="1">The sequence shown here is derived from an EMBL/GenBank/DDBJ whole genome shotgun (WGS) entry which is preliminary data.</text>
</comment>
<dbReference type="InterPro" id="IPR036412">
    <property type="entry name" value="HAD-like_sf"/>
</dbReference>
<dbReference type="SFLD" id="SFLDG01135">
    <property type="entry name" value="C1.5.6:_HAD__Beta-PGM__Phospha"/>
    <property type="match status" value="1"/>
</dbReference>
<dbReference type="EMBL" id="VSSQ01000266">
    <property type="protein sequence ID" value="MPL88863.1"/>
    <property type="molecule type" value="Genomic_DNA"/>
</dbReference>
<organism evidence="1">
    <name type="scientific">bioreactor metagenome</name>
    <dbReference type="NCBI Taxonomy" id="1076179"/>
    <lineage>
        <taxon>unclassified sequences</taxon>
        <taxon>metagenomes</taxon>
        <taxon>ecological metagenomes</taxon>
    </lineage>
</organism>
<dbReference type="SUPFAM" id="SSF56784">
    <property type="entry name" value="HAD-like"/>
    <property type="match status" value="1"/>
</dbReference>
<dbReference type="InterPro" id="IPR041492">
    <property type="entry name" value="HAD_2"/>
</dbReference>
<dbReference type="PANTHER" id="PTHR43434">
    <property type="entry name" value="PHOSPHOGLYCOLATE PHOSPHATASE"/>
    <property type="match status" value="1"/>
</dbReference>
<dbReference type="PRINTS" id="PR00413">
    <property type="entry name" value="HADHALOGNASE"/>
</dbReference>
<dbReference type="InterPro" id="IPR023214">
    <property type="entry name" value="HAD_sf"/>
</dbReference>
<dbReference type="InterPro" id="IPR006439">
    <property type="entry name" value="HAD-SF_hydro_IA"/>
</dbReference>
<dbReference type="InterPro" id="IPR023198">
    <property type="entry name" value="PGP-like_dom2"/>
</dbReference>